<organism evidence="9 10">
    <name type="scientific">Diaporthe eres</name>
    <name type="common">Phomopsis oblonga</name>
    <dbReference type="NCBI Taxonomy" id="83184"/>
    <lineage>
        <taxon>Eukaryota</taxon>
        <taxon>Fungi</taxon>
        <taxon>Dikarya</taxon>
        <taxon>Ascomycota</taxon>
        <taxon>Pezizomycotina</taxon>
        <taxon>Sordariomycetes</taxon>
        <taxon>Sordariomycetidae</taxon>
        <taxon>Diaporthales</taxon>
        <taxon>Diaporthaceae</taxon>
        <taxon>Diaporthe</taxon>
        <taxon>Diaporthe eres species complex</taxon>
    </lineage>
</organism>
<sequence length="563" mass="57702">MQTFGAYLVALLAASAELASALPQRMDTIKSRGGQTLSIPVKRNTVSKKHPAVALAKVYAKYGREMPTRLKTIVRNHRAGVGMASTKRSTTEGSVSTSPEQYDTEYLANIQIGTPPQTLPMDFDTGSSDLWVFSSETSSSSVSGQAIYSPGKSSTASKMDGSTWKISYGDGSSSSGNVYTDLVTIGNLSVTSQAVESATQVSSEFTADSAMSGLVGLAFSSINTVTPKAQNTFFDNAMPKLSQPVFTADLKHDAEGSYNFGYIDDSAHTGDIFYVDLFNSSADYSGFWSFQSTGYAVGDGSASSSSGTSSTGSTGTGSTGTGSTGTGSTGSTGTSSGSGSAPTGGFGGFGGGSSGSSGFGSGSGSGSSDDGFGDLGDLLDTLQQESQTGSSSDSTTSVWAGWFSKLVRKDNKKAARSAPPMRQHAPVTAGAASSKRAVTLTSASITGIADTGTTLLMLPDEVVTAYYSQVDGAQDSEQEGGYVFSCDATLPDFTFAVGEGQITVPGKFINWAPVDTSNQTCYGGLQSDADIGISIFGDIALKAAFVVFDGGAKRLGWAAKTTS</sequence>
<keyword evidence="7" id="KW-0732">Signal</keyword>
<feature type="compositionally biased region" description="Gly residues" evidence="6">
    <location>
        <begin position="314"/>
        <end position="330"/>
    </location>
</feature>
<keyword evidence="3 5" id="KW-0064">Aspartyl protease</keyword>
<keyword evidence="4 5" id="KW-0378">Hydrolase</keyword>
<comment type="caution">
    <text evidence="9">The sequence shown here is derived from an EMBL/GenBank/DDBJ whole genome shotgun (WGS) entry which is preliminary data.</text>
</comment>
<evidence type="ECO:0000313" key="9">
    <source>
        <dbReference type="EMBL" id="KAK7716000.1"/>
    </source>
</evidence>
<comment type="similarity">
    <text evidence="1 5">Belongs to the peptidase A1 family.</text>
</comment>
<feature type="compositionally biased region" description="Low complexity" evidence="6">
    <location>
        <begin position="331"/>
        <end position="341"/>
    </location>
</feature>
<proteinExistence type="inferred from homology"/>
<name>A0ABR1NUS6_DIAER</name>
<dbReference type="PANTHER" id="PTHR47966">
    <property type="entry name" value="BETA-SITE APP-CLEAVING ENZYME, ISOFORM A-RELATED"/>
    <property type="match status" value="1"/>
</dbReference>
<keyword evidence="2 5" id="KW-0645">Protease</keyword>
<evidence type="ECO:0000256" key="6">
    <source>
        <dbReference type="SAM" id="MobiDB-lite"/>
    </source>
</evidence>
<dbReference type="Gene3D" id="2.40.70.10">
    <property type="entry name" value="Acid Proteases"/>
    <property type="match status" value="2"/>
</dbReference>
<feature type="region of interest" description="Disordered" evidence="6">
    <location>
        <begin position="300"/>
        <end position="377"/>
    </location>
</feature>
<feature type="compositionally biased region" description="Low complexity" evidence="6">
    <location>
        <begin position="300"/>
        <end position="313"/>
    </location>
</feature>
<keyword evidence="10" id="KW-1185">Reference proteome</keyword>
<dbReference type="InterPro" id="IPR033121">
    <property type="entry name" value="PEPTIDASE_A1"/>
</dbReference>
<dbReference type="InterPro" id="IPR001969">
    <property type="entry name" value="Aspartic_peptidase_AS"/>
</dbReference>
<dbReference type="Pfam" id="PF00026">
    <property type="entry name" value="Asp"/>
    <property type="match status" value="2"/>
</dbReference>
<dbReference type="EMBL" id="JAKNSF020000102">
    <property type="protein sequence ID" value="KAK7716000.1"/>
    <property type="molecule type" value="Genomic_DNA"/>
</dbReference>
<feature type="compositionally biased region" description="Gly residues" evidence="6">
    <location>
        <begin position="342"/>
        <end position="365"/>
    </location>
</feature>
<dbReference type="PROSITE" id="PS51767">
    <property type="entry name" value="PEPTIDASE_A1"/>
    <property type="match status" value="1"/>
</dbReference>
<feature type="signal peptide" evidence="7">
    <location>
        <begin position="1"/>
        <end position="21"/>
    </location>
</feature>
<dbReference type="CDD" id="cd06097">
    <property type="entry name" value="Aspergillopepsin_like"/>
    <property type="match status" value="1"/>
</dbReference>
<evidence type="ECO:0000256" key="7">
    <source>
        <dbReference type="SAM" id="SignalP"/>
    </source>
</evidence>
<feature type="chain" id="PRO_5046380947" description="Peptidase A1 domain-containing protein" evidence="7">
    <location>
        <begin position="22"/>
        <end position="563"/>
    </location>
</feature>
<reference evidence="9 10" key="1">
    <citation type="submission" date="2024-02" db="EMBL/GenBank/DDBJ databases">
        <title>De novo assembly and annotation of 12 fungi associated with fruit tree decline syndrome in Ontario, Canada.</title>
        <authorList>
            <person name="Sulman M."/>
            <person name="Ellouze W."/>
            <person name="Ilyukhin E."/>
        </authorList>
    </citation>
    <scope>NUCLEOTIDE SEQUENCE [LARGE SCALE GENOMIC DNA]</scope>
    <source>
        <strain evidence="9 10">M169</strain>
    </source>
</reference>
<evidence type="ECO:0000256" key="3">
    <source>
        <dbReference type="ARBA" id="ARBA00022750"/>
    </source>
</evidence>
<feature type="domain" description="Peptidase A1" evidence="8">
    <location>
        <begin position="106"/>
        <end position="558"/>
    </location>
</feature>
<dbReference type="InterPro" id="IPR034163">
    <property type="entry name" value="Aspergillopepsin-like_cat_dom"/>
</dbReference>
<evidence type="ECO:0000256" key="4">
    <source>
        <dbReference type="ARBA" id="ARBA00022801"/>
    </source>
</evidence>
<protein>
    <recommendedName>
        <fullName evidence="8">Peptidase A1 domain-containing protein</fullName>
    </recommendedName>
</protein>
<dbReference type="InterPro" id="IPR001461">
    <property type="entry name" value="Aspartic_peptidase_A1"/>
</dbReference>
<evidence type="ECO:0000256" key="2">
    <source>
        <dbReference type="ARBA" id="ARBA00022670"/>
    </source>
</evidence>
<evidence type="ECO:0000256" key="1">
    <source>
        <dbReference type="ARBA" id="ARBA00007447"/>
    </source>
</evidence>
<evidence type="ECO:0000259" key="8">
    <source>
        <dbReference type="PROSITE" id="PS51767"/>
    </source>
</evidence>
<gene>
    <name evidence="9" type="ORF">SLS63_011177</name>
</gene>
<dbReference type="InterPro" id="IPR021109">
    <property type="entry name" value="Peptidase_aspartic_dom_sf"/>
</dbReference>
<feature type="region of interest" description="Disordered" evidence="6">
    <location>
        <begin position="411"/>
        <end position="432"/>
    </location>
</feature>
<dbReference type="SUPFAM" id="SSF50630">
    <property type="entry name" value="Acid proteases"/>
    <property type="match status" value="2"/>
</dbReference>
<dbReference type="PROSITE" id="PS00141">
    <property type="entry name" value="ASP_PROTEASE"/>
    <property type="match status" value="2"/>
</dbReference>
<dbReference type="PRINTS" id="PR00792">
    <property type="entry name" value="PEPSIN"/>
</dbReference>
<evidence type="ECO:0000256" key="5">
    <source>
        <dbReference type="RuleBase" id="RU000454"/>
    </source>
</evidence>
<evidence type="ECO:0000313" key="10">
    <source>
        <dbReference type="Proteomes" id="UP001430848"/>
    </source>
</evidence>
<dbReference type="PANTHER" id="PTHR47966:SF2">
    <property type="entry name" value="ASPERGILLOPEPSIN-1-RELATED"/>
    <property type="match status" value="1"/>
</dbReference>
<accession>A0ABR1NUS6</accession>
<dbReference type="Proteomes" id="UP001430848">
    <property type="component" value="Unassembled WGS sequence"/>
</dbReference>